<dbReference type="AlphaFoldDB" id="A0A9X4RCW2"/>
<feature type="chain" id="PRO_5040844715" evidence="2">
    <location>
        <begin position="23"/>
        <end position="187"/>
    </location>
</feature>
<dbReference type="EMBL" id="JANRHA010000002">
    <property type="protein sequence ID" value="MDG3013969.1"/>
    <property type="molecule type" value="Genomic_DNA"/>
</dbReference>
<proteinExistence type="predicted"/>
<feature type="domain" description="M23ase beta-sheet core" evidence="3">
    <location>
        <begin position="77"/>
        <end position="171"/>
    </location>
</feature>
<reference evidence="4" key="1">
    <citation type="submission" date="2022-08" db="EMBL/GenBank/DDBJ databases">
        <title>Genome analysis of Corynebacteriales strain.</title>
        <authorList>
            <person name="Lee S.D."/>
        </authorList>
    </citation>
    <scope>NUCLEOTIDE SEQUENCE</scope>
    <source>
        <strain evidence="4">D3-21</strain>
    </source>
</reference>
<keyword evidence="1 2" id="KW-0732">Signal</keyword>
<dbReference type="CDD" id="cd12797">
    <property type="entry name" value="M23_peptidase"/>
    <property type="match status" value="1"/>
</dbReference>
<dbReference type="PANTHER" id="PTHR21666">
    <property type="entry name" value="PEPTIDASE-RELATED"/>
    <property type="match status" value="1"/>
</dbReference>
<evidence type="ECO:0000259" key="3">
    <source>
        <dbReference type="Pfam" id="PF01551"/>
    </source>
</evidence>
<feature type="signal peptide" evidence="2">
    <location>
        <begin position="1"/>
        <end position="22"/>
    </location>
</feature>
<evidence type="ECO:0000256" key="2">
    <source>
        <dbReference type="SAM" id="SignalP"/>
    </source>
</evidence>
<evidence type="ECO:0000313" key="4">
    <source>
        <dbReference type="EMBL" id="MDG3013969.1"/>
    </source>
</evidence>
<organism evidence="4 5">
    <name type="scientific">Speluncibacter jeojiensis</name>
    <dbReference type="NCBI Taxonomy" id="2710754"/>
    <lineage>
        <taxon>Bacteria</taxon>
        <taxon>Bacillati</taxon>
        <taxon>Actinomycetota</taxon>
        <taxon>Actinomycetes</taxon>
        <taxon>Mycobacteriales</taxon>
        <taxon>Speluncibacteraceae</taxon>
        <taxon>Speluncibacter</taxon>
    </lineage>
</organism>
<dbReference type="Pfam" id="PF01551">
    <property type="entry name" value="Peptidase_M23"/>
    <property type="match status" value="1"/>
</dbReference>
<gene>
    <name evidence="4" type="ORF">NVS88_05285</name>
</gene>
<dbReference type="Proteomes" id="UP001152755">
    <property type="component" value="Unassembled WGS sequence"/>
</dbReference>
<keyword evidence="5" id="KW-1185">Reference proteome</keyword>
<name>A0A9X4RCW2_9ACTN</name>
<dbReference type="InterPro" id="IPR011055">
    <property type="entry name" value="Dup_hybrid_motif"/>
</dbReference>
<evidence type="ECO:0000256" key="1">
    <source>
        <dbReference type="ARBA" id="ARBA00022729"/>
    </source>
</evidence>
<evidence type="ECO:0000313" key="5">
    <source>
        <dbReference type="Proteomes" id="UP001152755"/>
    </source>
</evidence>
<dbReference type="InterPro" id="IPR050570">
    <property type="entry name" value="Cell_wall_metabolism_enzyme"/>
</dbReference>
<dbReference type="SUPFAM" id="SSF51261">
    <property type="entry name" value="Duplicated hybrid motif"/>
    <property type="match status" value="1"/>
</dbReference>
<protein>
    <submittedName>
        <fullName evidence="4">M23 family metallopeptidase</fullName>
    </submittedName>
</protein>
<dbReference type="Gene3D" id="2.70.70.10">
    <property type="entry name" value="Glucose Permease (Domain IIA)"/>
    <property type="match status" value="1"/>
</dbReference>
<comment type="caution">
    <text evidence="4">The sequence shown here is derived from an EMBL/GenBank/DDBJ whole genome shotgun (WGS) entry which is preliminary data.</text>
</comment>
<dbReference type="PANTHER" id="PTHR21666:SF289">
    <property type="entry name" value="L-ALA--D-GLU ENDOPEPTIDASE"/>
    <property type="match status" value="1"/>
</dbReference>
<accession>A0A9X4RCW2</accession>
<dbReference type="InterPro" id="IPR016047">
    <property type="entry name" value="M23ase_b-sheet_dom"/>
</dbReference>
<dbReference type="GO" id="GO:0004222">
    <property type="term" value="F:metalloendopeptidase activity"/>
    <property type="evidence" value="ECO:0007669"/>
    <property type="project" value="TreeGrafter"/>
</dbReference>
<sequence>MAEAIMASALVAAWALMPPAAAPTALPAPAAPAATATSTNAKVSVDSTRAGAYVWPLTPRPEITRRFDRPMFRYGRGHRGVDLAAPPGSIVRAAGTGTVTFAGSVAGRGVVSIDHPGGLRTTYEPVEPSVHAGDTVQRASPIGTLATGHPGCPRPACLHWGLRRGGDYLDPLSLLGAVHVRLKPLTG</sequence>